<proteinExistence type="predicted"/>
<sequence length="994" mass="113499">MWRTVGKIMQYIEPDSIRPLFGARNVVDLMFARIGNFDTKWSGDTAPELLQYKSCENHFNELFFSWAKFHLKTTRVKGICKIHQAEIVAMAEQQKEEKMDDSFCPVNLVENDSEQKDISSQLTIKKLADSFDIKKFVTSCDYNSLAPDTQRKKINSAKYLFLQIAGAVAPNEENQFLEKVCKAFVEPAKNDFQTALLQNVADQYLKAMDDKMLKLYALSTVADLVSLTEMSKHIPNLTEHYFYEARKLKKMVKLPPFDKKKTYIKYDTYKISKFLDFVMSPFCMITLPFGQKVLTLSDGTKLDIPNKMRIQRSSQILRMYKGKAAEEGETHLLLPDSTMYGILQKCYATQSKSLTCVDYYIAAGLEAFDKLAEVVTRWYEKQLVEADTAASLKKRLQQGQNYLRTDFKVNLALHSNVLSHCLRFALSDPTDSAFQQQCLPEERHLTLCDRCEALHNVLQEMNKTAENFLKNVIRSEGNMLEVEEMERHAYDAKHGMSYSIIHVAAKVEEKTVEHTYVHIIKAAKQDNMPVIAMLHDVLQHLKKIGVSAITVRSDNAGCYHSAQTMMSLKQIAKETGVSILRWSFSEAQNGKSSSDQKASVMKGRVRNYVHDKNDVTTEEDFFKALTTPFPVNYTTINLATILRPKKEIKAKALPGISTFSEFVLETDGIRVFKFKDIGKGKLFPYGSYKPVETLPKLSSSSEINVLNPKDLSVGEDVTPTQSSEKAAISNGQKTFFWRVTRPSTRNEVGVQYYCPENLCIAKFSTMGELVEHMHLNKHQYYPERMTQLDFAMKYYAENLNAGDCDDCPENIIRNNIVKEGLITNMGRLKEGWAHKKPRVFPKLTVAVKTFLQKIFDEGEADSAKKSSPEAAERKMIAARQQNGKAQFRPEEVLKISQIKSYFSYLKKERSKCLNPPPAKKPCPLPDPSTDSYDESDDDDDEEEEVTAETTDISESTIRRSQRIINLHNSYIRREYEENVDNMAQKVAHPLDLDE</sequence>
<dbReference type="Proteomes" id="UP000887579">
    <property type="component" value="Unplaced"/>
</dbReference>
<name>A0AC34FQ37_9BILA</name>
<dbReference type="WBParaSite" id="ES5_v2.g19366.t1">
    <property type="protein sequence ID" value="ES5_v2.g19366.t1"/>
    <property type="gene ID" value="ES5_v2.g19366"/>
</dbReference>
<evidence type="ECO:0000313" key="1">
    <source>
        <dbReference type="Proteomes" id="UP000887579"/>
    </source>
</evidence>
<reference evidence="2" key="1">
    <citation type="submission" date="2022-11" db="UniProtKB">
        <authorList>
            <consortium name="WormBaseParasite"/>
        </authorList>
    </citation>
    <scope>IDENTIFICATION</scope>
</reference>
<accession>A0AC34FQ37</accession>
<evidence type="ECO:0000313" key="2">
    <source>
        <dbReference type="WBParaSite" id="ES5_v2.g19366.t1"/>
    </source>
</evidence>
<organism evidence="1 2">
    <name type="scientific">Panagrolaimus sp. ES5</name>
    <dbReference type="NCBI Taxonomy" id="591445"/>
    <lineage>
        <taxon>Eukaryota</taxon>
        <taxon>Metazoa</taxon>
        <taxon>Ecdysozoa</taxon>
        <taxon>Nematoda</taxon>
        <taxon>Chromadorea</taxon>
        <taxon>Rhabditida</taxon>
        <taxon>Tylenchina</taxon>
        <taxon>Panagrolaimomorpha</taxon>
        <taxon>Panagrolaimoidea</taxon>
        <taxon>Panagrolaimidae</taxon>
        <taxon>Panagrolaimus</taxon>
    </lineage>
</organism>
<protein>
    <submittedName>
        <fullName evidence="2">C2H2-type domain-containing protein</fullName>
    </submittedName>
</protein>